<dbReference type="EMBL" id="CAJNAQ010000002">
    <property type="protein sequence ID" value="CAE6486308.1"/>
    <property type="molecule type" value="Genomic_DNA"/>
</dbReference>
<proteinExistence type="predicted"/>
<dbReference type="AlphaFoldDB" id="A0A812EZ33"/>
<evidence type="ECO:0000313" key="2">
    <source>
        <dbReference type="Proteomes" id="UP000655759"/>
    </source>
</evidence>
<organism evidence="1 2">
    <name type="scientific">Candidatus Nitrosotenuis uzonensis</name>
    <dbReference type="NCBI Taxonomy" id="1407055"/>
    <lineage>
        <taxon>Archaea</taxon>
        <taxon>Nitrososphaerota</taxon>
        <taxon>Candidatus Nitrosotenuis</taxon>
    </lineage>
</organism>
<dbReference type="RefSeq" id="WP_205097738.1">
    <property type="nucleotide sequence ID" value="NZ_CAJNAQ010000002.1"/>
</dbReference>
<comment type="caution">
    <text evidence="1">The sequence shown here is derived from an EMBL/GenBank/DDBJ whole genome shotgun (WGS) entry which is preliminary data.</text>
</comment>
<protein>
    <submittedName>
        <fullName evidence="1">Uncharacterized protein</fullName>
    </submittedName>
</protein>
<reference evidence="1" key="1">
    <citation type="submission" date="2021-02" db="EMBL/GenBank/DDBJ databases">
        <authorList>
            <person name="Han P."/>
        </authorList>
    </citation>
    <scope>NUCLEOTIDE SEQUENCE</scope>
    <source>
        <strain evidence="1">Candidatus Nitrosotenuis uzonensis 5A</strain>
    </source>
</reference>
<evidence type="ECO:0000313" key="1">
    <source>
        <dbReference type="EMBL" id="CAE6486308.1"/>
    </source>
</evidence>
<dbReference type="Proteomes" id="UP000655759">
    <property type="component" value="Unassembled WGS sequence"/>
</dbReference>
<accession>A0A812EZ33</accession>
<name>A0A812EZ33_9ARCH</name>
<gene>
    <name evidence="1" type="ORF">NUZ5A_20120</name>
</gene>
<sequence>MVRKILLVPMGVMFGAAAIALTYPLIVGLPGSEQNVVPRFASQWYVGKGVETTPSLQYLVRYQEMEFLAELKFLGSSGDEQNVQVTIDDKKTNRHIEQIMQLGRAYVFVDPPEEIKPYIKALDKTVLSIRDAVIEPKYLVVGADWGTIYIGKFTPKLTITDYADNRFEFGILKTYTLSYKINNIESSFLIADNIPLPLKGEVYTLDGNLEYFFEAVQLE</sequence>